<sequence>MDIEIAKLQRNCEIDRDVKIDRTYRDLTTDYIFTFLYIVSKCLWFV</sequence>
<organism evidence="1 2">
    <name type="scientific">Methanothrix harundinacea (strain 6Ac)</name>
    <name type="common">Methanosaeta harundinacea</name>
    <dbReference type="NCBI Taxonomy" id="1110509"/>
    <lineage>
        <taxon>Archaea</taxon>
        <taxon>Methanobacteriati</taxon>
        <taxon>Methanobacteriota</taxon>
        <taxon>Stenosarchaea group</taxon>
        <taxon>Methanomicrobia</taxon>
        <taxon>Methanotrichales</taxon>
        <taxon>Methanotrichaceae</taxon>
        <taxon>Methanothrix</taxon>
    </lineage>
</organism>
<reference evidence="1 2" key="1">
    <citation type="journal article" date="2012" name="PLoS ONE">
        <title>The genome characteristics and predicted function of methyl-group oxidation pathway in the obligate aceticlastic methanogens, Methanosaeta spp.</title>
        <authorList>
            <person name="Zhu J."/>
            <person name="Zheng H."/>
            <person name="Ai G."/>
            <person name="Zhang G."/>
            <person name="Liu D."/>
            <person name="Liu X."/>
            <person name="Dong X."/>
        </authorList>
    </citation>
    <scope>NUCLEOTIDE SEQUENCE [LARGE SCALE GENOMIC DNA]</scope>
    <source>
        <strain evidence="2">6Ac</strain>
        <plasmid evidence="2">Plasmid pH6Ac</plasmid>
    </source>
</reference>
<dbReference type="AlphaFoldDB" id="G7WRK7"/>
<dbReference type="Proteomes" id="UP000005877">
    <property type="component" value="Plasmid pH6Ac"/>
</dbReference>
<evidence type="ECO:0000313" key="1">
    <source>
        <dbReference type="EMBL" id="AET65748.1"/>
    </source>
</evidence>
<protein>
    <submittedName>
        <fullName evidence="1">Uncharacterized protein</fullName>
    </submittedName>
</protein>
<name>G7WRK7_METH6</name>
<geneLocation type="plasmid" evidence="1 2">
    <name>pH6Ac</name>
</geneLocation>
<dbReference type="HOGENOM" id="CLU_3178567_0_0_2"/>
<gene>
    <name evidence="1" type="ordered locus">Mhar_2398</name>
</gene>
<dbReference type="EMBL" id="CP003118">
    <property type="protein sequence ID" value="AET65748.1"/>
    <property type="molecule type" value="Genomic_DNA"/>
</dbReference>
<accession>G7WRK7</accession>
<dbReference type="KEGG" id="mhi:Mhar_2398"/>
<keyword evidence="2" id="KW-1185">Reference proteome</keyword>
<evidence type="ECO:0000313" key="2">
    <source>
        <dbReference type="Proteomes" id="UP000005877"/>
    </source>
</evidence>
<keyword evidence="1" id="KW-0614">Plasmid</keyword>
<proteinExistence type="predicted"/>